<sequence>MTALNISLTETLTTKLTNPGAYAYAVYFAPGTDGTIQPFWTTLINNGVVNGLSSIEGQSGYSATLDLPEPYNGGKVYVLVQSQSPTATQTDLTSIITQESDINWENALTNQYRVDSFEVSLLNQTGDAGNLTSVQGFGLPMELYIPYGTDSSGALITQSRGYDVDGNTIFTSVSDIHANAVEKFTTGPLAGTYRAAISPAEAVALAEQNQIPDVFAQSDWTAYVDSLKKDTGIMLSGFFNGAADANGIYHNGGFFGYGLEWSETDNAFWLNPVAESHIKGSIKITAEQLANSIYSTLGDVEIYSNRDDETPYTIQGASSAEMNTGANNQWGTVLTQVLTGFTGGYYGTSGKSLNADVTESIDLNKNWNWDPTYAFGKNLSGDAAVFQDPYAELFFFNSNSYGSGYSDNLMSAYAEGGPLIPVYYNGANVQTIDLTIYDDSETPSGYTQPVIYNYIAPPGHSDLFRDQFDATSYSPAALSNTKGANISLNFFNQNIVLKEDTPVELRVFVGNEEGIPVFRTIKFQPKKDETLWQNWTITENTKTGEWEAAYGTDKTVQTDGAMVISNMPIAENGTVWYQLVVGSGDTAKTVNVYAETQDSLFVNPAVSGQSGSVAADGLVMVSPETSTDDTIINFALDFLYSGSTTLHPSLFTWNSNTSHLSQLAEPEAVVAGTLSDGAFSVLAGQTNLDTNAVSTNQSNLVFGWTGENPLAAPDSNNWLNQYTNKISAQNLAQITFTQSGSPDLAPVLATADIDGRWSTTSGKALGNGTYTVLMTEYFNTGNQVGSQIGRTSKELTVTVALDELSLVQSSTNAGLTFETASNPDSQSSGNWVEVTLGSQGPVSGSAILLYVVDASGNYVGRDGSTGGDVTLAEDIRGVLGGGQSGAAAAQQSVYLEAGQEIRFAQLTGQGTVDTSLTAAFQAAAGGGYDITLGDVTLSAAVQNTLDEAAILADAQRQTDIPLVYLEQGTLHDITASGTSTLHHKFGFVRVDVGTDGSLKIDGKTLAEVRALGAKAKDLVDGGFEYLYSGTSATAAWTVSGATGFYAPIFFAEDGAPYFIGDSTLDGAGQIRILGENTFGLENSSGTSGSDADYADLVIAFDTGRSATGNDLVAGSSNDDVLLGSTDNYALNGGKKLDTVVYDRTKDEVGLSGTRSGVTVTDGDGADTLVAVELVVFTGANGTGQDRVLVINPDSSTSTGTYGFNEAVYLTTHADVAAAVAAGAFSSGADHYALHGKSEDRTADLLFDAEFYLADNADVAAAVAAGVFASASKHYELFGSSENRSVNPLFDAEYYLAQNTDVAQAIADGMFVSAYQHFLNHGDQEGRAASIYFDTAVYRNEQGLDSGTNALEHFLLIGLPQGITAPTAADFNASGMV</sequence>
<gene>
    <name evidence="1" type="ORF">SADFL11_2833</name>
</gene>
<evidence type="ECO:0000313" key="2">
    <source>
        <dbReference type="Proteomes" id="UP000004703"/>
    </source>
</evidence>
<comment type="caution">
    <text evidence="1">The sequence shown here is derived from an EMBL/GenBank/DDBJ whole genome shotgun (WGS) entry which is preliminary data.</text>
</comment>
<dbReference type="RefSeq" id="WP_008193546.1">
    <property type="nucleotide sequence ID" value="NZ_CM011002.1"/>
</dbReference>
<evidence type="ECO:0000313" key="1">
    <source>
        <dbReference type="EMBL" id="EEE45544.1"/>
    </source>
</evidence>
<accession>A0A5E8H0V6</accession>
<reference evidence="1 2" key="2">
    <citation type="submission" date="2013-04" db="EMBL/GenBank/DDBJ databases">
        <authorList>
            <person name="Fiebig A."/>
            <person name="Pradella S."/>
            <person name="Wagner-Doebler I."/>
        </authorList>
    </citation>
    <scope>NUCLEOTIDE SEQUENCE [LARGE SCALE GENOMIC DNA]</scope>
    <source>
        <strain evidence="2">DSM 17067 / NCIMB 14079 / DFL-11</strain>
    </source>
</reference>
<reference evidence="1 2" key="1">
    <citation type="submission" date="2008-01" db="EMBL/GenBank/DDBJ databases">
        <authorList>
            <person name="Wagner-Dobler I."/>
            <person name="Ferriera S."/>
            <person name="Johnson J."/>
            <person name="Kravitz S."/>
            <person name="Beeson K."/>
            <person name="Sutton G."/>
            <person name="Rogers Y.-H."/>
            <person name="Friedman R."/>
            <person name="Frazier M."/>
            <person name="Venter J.C."/>
        </authorList>
    </citation>
    <scope>NUCLEOTIDE SEQUENCE [LARGE SCALE GENOMIC DNA]</scope>
    <source>
        <strain evidence="2">DSM 17067 / NCIMB 14079 / DFL-11</strain>
    </source>
</reference>
<dbReference type="EMBL" id="ACCU02000004">
    <property type="protein sequence ID" value="EEE45544.1"/>
    <property type="molecule type" value="Genomic_DNA"/>
</dbReference>
<organism evidence="1 2">
    <name type="scientific">Roseibium alexandrii (strain DSM 17067 / NCIMB 14079 / DFL-11)</name>
    <name type="common">Labrenzia alexandrii</name>
    <dbReference type="NCBI Taxonomy" id="244592"/>
    <lineage>
        <taxon>Bacteria</taxon>
        <taxon>Pseudomonadati</taxon>
        <taxon>Pseudomonadota</taxon>
        <taxon>Alphaproteobacteria</taxon>
        <taxon>Hyphomicrobiales</taxon>
        <taxon>Stappiaceae</taxon>
        <taxon>Roseibium</taxon>
    </lineage>
</organism>
<dbReference type="Proteomes" id="UP000004703">
    <property type="component" value="Chromosome"/>
</dbReference>
<proteinExistence type="predicted"/>
<name>A0A5E8H0V6_ROSAD</name>
<protein>
    <submittedName>
        <fullName evidence="1">Uncharacterized protein</fullName>
    </submittedName>
</protein>